<evidence type="ECO:0000256" key="1">
    <source>
        <dbReference type="SAM" id="SignalP"/>
    </source>
</evidence>
<dbReference type="RefSeq" id="WP_171090337.1">
    <property type="nucleotide sequence ID" value="NZ_CP053069.1"/>
</dbReference>
<keyword evidence="4" id="KW-1185">Reference proteome</keyword>
<evidence type="ECO:0000259" key="2">
    <source>
        <dbReference type="Pfam" id="PF14534"/>
    </source>
</evidence>
<dbReference type="Gene3D" id="3.10.450.50">
    <property type="match status" value="1"/>
</dbReference>
<keyword evidence="1" id="KW-0732">Signal</keyword>
<feature type="domain" description="DUF4440" evidence="2">
    <location>
        <begin position="30"/>
        <end position="137"/>
    </location>
</feature>
<proteinExistence type="predicted"/>
<dbReference type="InterPro" id="IPR032710">
    <property type="entry name" value="NTF2-like_dom_sf"/>
</dbReference>
<dbReference type="Proteomes" id="UP000501534">
    <property type="component" value="Chromosome"/>
</dbReference>
<gene>
    <name evidence="3" type="ORF">DSM104443_01140</name>
</gene>
<evidence type="ECO:0000313" key="4">
    <source>
        <dbReference type="Proteomes" id="UP000501534"/>
    </source>
</evidence>
<evidence type="ECO:0000313" key="3">
    <source>
        <dbReference type="EMBL" id="QJR10088.1"/>
    </source>
</evidence>
<sequence length="156" mass="16789">MKTATAALTALLGASAMALAASPADDQATVARLDTEYQAAVKRNDADGMARILAEPMVLVSGGGQVVTREQLLAEARAKSVTYEQQDEMPGTQVVRVWGDTGVVTALLWLKGVDSGKPFDRKLWFSDTYVRTKDGWKYAFGQVGRVVERDGKPVSP</sequence>
<organism evidence="3 4">
    <name type="scientific">Usitatibacter rugosus</name>
    <dbReference type="NCBI Taxonomy" id="2732067"/>
    <lineage>
        <taxon>Bacteria</taxon>
        <taxon>Pseudomonadati</taxon>
        <taxon>Pseudomonadota</taxon>
        <taxon>Betaproteobacteria</taxon>
        <taxon>Nitrosomonadales</taxon>
        <taxon>Usitatibacteraceae</taxon>
        <taxon>Usitatibacter</taxon>
    </lineage>
</organism>
<dbReference type="AlphaFoldDB" id="A0A6M4GT98"/>
<protein>
    <recommendedName>
        <fullName evidence="2">DUF4440 domain-containing protein</fullName>
    </recommendedName>
</protein>
<accession>A0A6M4GT98</accession>
<dbReference type="Pfam" id="PF14534">
    <property type="entry name" value="DUF4440"/>
    <property type="match status" value="1"/>
</dbReference>
<feature type="chain" id="PRO_5027074205" description="DUF4440 domain-containing protein" evidence="1">
    <location>
        <begin position="21"/>
        <end position="156"/>
    </location>
</feature>
<dbReference type="KEGG" id="uru:DSM104443_01140"/>
<name>A0A6M4GT98_9PROT</name>
<feature type="signal peptide" evidence="1">
    <location>
        <begin position="1"/>
        <end position="20"/>
    </location>
</feature>
<dbReference type="EMBL" id="CP053069">
    <property type="protein sequence ID" value="QJR10088.1"/>
    <property type="molecule type" value="Genomic_DNA"/>
</dbReference>
<reference evidence="3 4" key="1">
    <citation type="submission" date="2020-04" db="EMBL/GenBank/DDBJ databases">
        <title>Usitatibacter rugosus gen. nov., sp. nov. and Usitatibacter palustris sp. nov., novel members of Usitatibacteraceae fam. nov. within the order Nitrosomonadales isolated from soil.</title>
        <authorList>
            <person name="Huber K.J."/>
            <person name="Neumann-Schaal M."/>
            <person name="Geppert A."/>
            <person name="Luckner M."/>
            <person name="Wanner G."/>
            <person name="Overmann J."/>
        </authorList>
    </citation>
    <scope>NUCLEOTIDE SEQUENCE [LARGE SCALE GENOMIC DNA]</scope>
    <source>
        <strain evidence="3 4">0125_3</strain>
    </source>
</reference>
<dbReference type="InterPro" id="IPR027843">
    <property type="entry name" value="DUF4440"/>
</dbReference>
<dbReference type="SUPFAM" id="SSF54427">
    <property type="entry name" value="NTF2-like"/>
    <property type="match status" value="1"/>
</dbReference>